<evidence type="ECO:0000256" key="4">
    <source>
        <dbReference type="ARBA" id="ARBA00022679"/>
    </source>
</evidence>
<proteinExistence type="predicted"/>
<keyword evidence="16" id="KW-1185">Reference proteome</keyword>
<evidence type="ECO:0000256" key="12">
    <source>
        <dbReference type="PROSITE-ProRule" id="PRU00175"/>
    </source>
</evidence>
<dbReference type="eggNOG" id="KOG0800">
    <property type="taxonomic scope" value="Eukaryota"/>
</dbReference>
<evidence type="ECO:0000256" key="3">
    <source>
        <dbReference type="ARBA" id="ARBA00012483"/>
    </source>
</evidence>
<dbReference type="EMBL" id="FN647682">
    <property type="protein sequence ID" value="CBN76480.1"/>
    <property type="molecule type" value="Genomic_DNA"/>
</dbReference>
<dbReference type="GO" id="GO:0061630">
    <property type="term" value="F:ubiquitin protein ligase activity"/>
    <property type="evidence" value="ECO:0007669"/>
    <property type="project" value="UniProtKB-EC"/>
</dbReference>
<evidence type="ECO:0000313" key="16">
    <source>
        <dbReference type="Proteomes" id="UP000002630"/>
    </source>
</evidence>
<organism evidence="15 16">
    <name type="scientific">Ectocarpus siliculosus</name>
    <name type="common">Brown alga</name>
    <name type="synonym">Conferva siliculosa</name>
    <dbReference type="NCBI Taxonomy" id="2880"/>
    <lineage>
        <taxon>Eukaryota</taxon>
        <taxon>Sar</taxon>
        <taxon>Stramenopiles</taxon>
        <taxon>Ochrophyta</taxon>
        <taxon>PX clade</taxon>
        <taxon>Phaeophyceae</taxon>
        <taxon>Ectocarpales</taxon>
        <taxon>Ectocarpaceae</taxon>
        <taxon>Ectocarpus</taxon>
    </lineage>
</organism>
<reference evidence="15 16" key="1">
    <citation type="journal article" date="2010" name="Nature">
        <title>The Ectocarpus genome and the independent evolution of multicellularity in brown algae.</title>
        <authorList>
            <person name="Cock J.M."/>
            <person name="Sterck L."/>
            <person name="Rouze P."/>
            <person name="Scornet D."/>
            <person name="Allen A.E."/>
            <person name="Amoutzias G."/>
            <person name="Anthouard V."/>
            <person name="Artiguenave F."/>
            <person name="Aury J.M."/>
            <person name="Badger J.H."/>
            <person name="Beszteri B."/>
            <person name="Billiau K."/>
            <person name="Bonnet E."/>
            <person name="Bothwell J.H."/>
            <person name="Bowler C."/>
            <person name="Boyen C."/>
            <person name="Brownlee C."/>
            <person name="Carrano C.J."/>
            <person name="Charrier B."/>
            <person name="Cho G.Y."/>
            <person name="Coelho S.M."/>
            <person name="Collen J."/>
            <person name="Corre E."/>
            <person name="Da Silva C."/>
            <person name="Delage L."/>
            <person name="Delaroque N."/>
            <person name="Dittami S.M."/>
            <person name="Doulbeau S."/>
            <person name="Elias M."/>
            <person name="Farnham G."/>
            <person name="Gachon C.M."/>
            <person name="Gschloessl B."/>
            <person name="Heesch S."/>
            <person name="Jabbari K."/>
            <person name="Jubin C."/>
            <person name="Kawai H."/>
            <person name="Kimura K."/>
            <person name="Kloareg B."/>
            <person name="Kupper F.C."/>
            <person name="Lang D."/>
            <person name="Le Bail A."/>
            <person name="Leblanc C."/>
            <person name="Lerouge P."/>
            <person name="Lohr M."/>
            <person name="Lopez P.J."/>
            <person name="Martens C."/>
            <person name="Maumus F."/>
            <person name="Michel G."/>
            <person name="Miranda-Saavedra D."/>
            <person name="Morales J."/>
            <person name="Moreau H."/>
            <person name="Motomura T."/>
            <person name="Nagasato C."/>
            <person name="Napoli C.A."/>
            <person name="Nelson D.R."/>
            <person name="Nyvall-Collen P."/>
            <person name="Peters A.F."/>
            <person name="Pommier C."/>
            <person name="Potin P."/>
            <person name="Poulain J."/>
            <person name="Quesneville H."/>
            <person name="Read B."/>
            <person name="Rensing S.A."/>
            <person name="Ritter A."/>
            <person name="Rousvoal S."/>
            <person name="Samanta M."/>
            <person name="Samson G."/>
            <person name="Schroeder D.C."/>
            <person name="Segurens B."/>
            <person name="Strittmatter M."/>
            <person name="Tonon T."/>
            <person name="Tregear J.W."/>
            <person name="Valentin K."/>
            <person name="von Dassow P."/>
            <person name="Yamagishi T."/>
            <person name="Van de Peer Y."/>
            <person name="Wincker P."/>
        </authorList>
    </citation>
    <scope>NUCLEOTIDE SEQUENCE [LARGE SCALE GENOMIC DNA]</scope>
    <source>
        <strain evidence="16">Ec32 / CCAP1310/4</strain>
    </source>
</reference>
<evidence type="ECO:0000256" key="13">
    <source>
        <dbReference type="SAM" id="MobiDB-lite"/>
    </source>
</evidence>
<dbReference type="Gene3D" id="3.30.40.10">
    <property type="entry name" value="Zinc/RING finger domain, C3HC4 (zinc finger)"/>
    <property type="match status" value="1"/>
</dbReference>
<protein>
    <recommendedName>
        <fullName evidence="3">RING-type E3 ubiquitin transferase</fullName>
        <ecNumber evidence="3">2.3.2.27</ecNumber>
    </recommendedName>
</protein>
<dbReference type="InterPro" id="IPR001841">
    <property type="entry name" value="Znf_RING"/>
</dbReference>
<keyword evidence="8" id="KW-0833">Ubl conjugation pathway</keyword>
<keyword evidence="5" id="KW-0812">Transmembrane</keyword>
<evidence type="ECO:0000259" key="14">
    <source>
        <dbReference type="PROSITE" id="PS50089"/>
    </source>
</evidence>
<dbReference type="GO" id="GO:0016567">
    <property type="term" value="P:protein ubiquitination"/>
    <property type="evidence" value="ECO:0007669"/>
    <property type="project" value="TreeGrafter"/>
</dbReference>
<evidence type="ECO:0000256" key="7">
    <source>
        <dbReference type="ARBA" id="ARBA00022771"/>
    </source>
</evidence>
<dbReference type="AlphaFoldDB" id="D8LAX1"/>
<evidence type="ECO:0000256" key="10">
    <source>
        <dbReference type="ARBA" id="ARBA00022989"/>
    </source>
</evidence>
<keyword evidence="11" id="KW-0472">Membrane</keyword>
<dbReference type="Proteomes" id="UP000002630">
    <property type="component" value="Linkage Group LG01"/>
</dbReference>
<feature type="compositionally biased region" description="Pro residues" evidence="13">
    <location>
        <begin position="452"/>
        <end position="461"/>
    </location>
</feature>
<feature type="compositionally biased region" description="Basic and acidic residues" evidence="13">
    <location>
        <begin position="230"/>
        <end position="241"/>
    </location>
</feature>
<keyword evidence="10" id="KW-1133">Transmembrane helix</keyword>
<accession>D8LAX1</accession>
<feature type="region of interest" description="Disordered" evidence="13">
    <location>
        <begin position="211"/>
        <end position="245"/>
    </location>
</feature>
<dbReference type="InterPro" id="IPR013083">
    <property type="entry name" value="Znf_RING/FYVE/PHD"/>
</dbReference>
<comment type="catalytic activity">
    <reaction evidence="1">
        <text>S-ubiquitinyl-[E2 ubiquitin-conjugating enzyme]-L-cysteine + [acceptor protein]-L-lysine = [E2 ubiquitin-conjugating enzyme]-L-cysteine + N(6)-ubiquitinyl-[acceptor protein]-L-lysine.</text>
        <dbReference type="EC" id="2.3.2.27"/>
    </reaction>
</comment>
<dbReference type="EC" id="2.3.2.27" evidence="3"/>
<evidence type="ECO:0000256" key="9">
    <source>
        <dbReference type="ARBA" id="ARBA00022833"/>
    </source>
</evidence>
<dbReference type="SUPFAM" id="SSF57850">
    <property type="entry name" value="RING/U-box"/>
    <property type="match status" value="1"/>
</dbReference>
<dbReference type="CDD" id="cd16454">
    <property type="entry name" value="RING-H2_PA-TM-RING"/>
    <property type="match status" value="1"/>
</dbReference>
<sequence>MVAVVSQGYLCAIFVSIPPDPKPRGVTQINREAFASFPFDATASLVRRKGSGTRPPVGWEVKSSQQLAASLRHPDPGAPGTTTPFGRDAAADCQAGALVAGQAQRRSGGGDIAGFRKVVPAGAGAVGSMETRECKAAAGAVRSPKSGDTLHMLAPPSDIGLVGRGGARGVFGTARIASSDARAAAAAAAEGQCVEDVVESGHAGPVLLLGRTKTKPLSPGPSHSTRGPHAHGENGEKHLEGGELGESLGKHDHFSACHRHRHCHRRHFHQHLSQEMKVCSSWTGSAQTDAPSIGSDDDNDDTAVRLRANDETVVRVSELPDVCAICLGQYATGEEVHVLPCLHIFHAECLDVWIRGHPSCPYCKGDLNVIPQENNSSHETTAICYACSVLSRMVSFVAGPFVRFFRGLWERRRQQREQTAEGGGDREAGEGNEAAEGVVRFAPPALDSPAATPVPPSVVAA</sequence>
<evidence type="ECO:0000313" key="15">
    <source>
        <dbReference type="EMBL" id="CBN76480.1"/>
    </source>
</evidence>
<keyword evidence="6" id="KW-0479">Metal-binding</keyword>
<dbReference type="EMBL" id="FN649726">
    <property type="protein sequence ID" value="CBN76480.1"/>
    <property type="molecule type" value="Genomic_DNA"/>
</dbReference>
<evidence type="ECO:0000256" key="8">
    <source>
        <dbReference type="ARBA" id="ARBA00022786"/>
    </source>
</evidence>
<dbReference type="PROSITE" id="PS50089">
    <property type="entry name" value="ZF_RING_2"/>
    <property type="match status" value="1"/>
</dbReference>
<evidence type="ECO:0000256" key="2">
    <source>
        <dbReference type="ARBA" id="ARBA00004141"/>
    </source>
</evidence>
<dbReference type="Pfam" id="PF13639">
    <property type="entry name" value="zf-RING_2"/>
    <property type="match status" value="1"/>
</dbReference>
<evidence type="ECO:0000256" key="5">
    <source>
        <dbReference type="ARBA" id="ARBA00022692"/>
    </source>
</evidence>
<dbReference type="PANTHER" id="PTHR45977:SF4">
    <property type="entry name" value="RING-TYPE DOMAIN-CONTAINING PROTEIN"/>
    <property type="match status" value="1"/>
</dbReference>
<dbReference type="GO" id="GO:0008270">
    <property type="term" value="F:zinc ion binding"/>
    <property type="evidence" value="ECO:0007669"/>
    <property type="project" value="UniProtKB-KW"/>
</dbReference>
<name>D8LAX1_ECTSI</name>
<keyword evidence="9" id="KW-0862">Zinc</keyword>
<keyword evidence="4" id="KW-0808">Transferase</keyword>
<comment type="subcellular location">
    <subcellularLocation>
        <location evidence="2">Membrane</location>
        <topology evidence="2">Multi-pass membrane protein</topology>
    </subcellularLocation>
</comment>
<feature type="domain" description="RING-type" evidence="14">
    <location>
        <begin position="323"/>
        <end position="364"/>
    </location>
</feature>
<keyword evidence="7 12" id="KW-0863">Zinc-finger</keyword>
<dbReference type="GO" id="GO:0016020">
    <property type="term" value="C:membrane"/>
    <property type="evidence" value="ECO:0007669"/>
    <property type="project" value="UniProtKB-SubCell"/>
</dbReference>
<dbReference type="OrthoDB" id="48923at2759"/>
<evidence type="ECO:0000256" key="11">
    <source>
        <dbReference type="ARBA" id="ARBA00023136"/>
    </source>
</evidence>
<dbReference type="GO" id="GO:0006511">
    <property type="term" value="P:ubiquitin-dependent protein catabolic process"/>
    <property type="evidence" value="ECO:0007669"/>
    <property type="project" value="TreeGrafter"/>
</dbReference>
<feature type="region of interest" description="Disordered" evidence="13">
    <location>
        <begin position="416"/>
        <end position="461"/>
    </location>
</feature>
<dbReference type="SMART" id="SM00184">
    <property type="entry name" value="RING"/>
    <property type="match status" value="1"/>
</dbReference>
<gene>
    <name evidence="15" type="ORF">Esi_0000_0070</name>
</gene>
<evidence type="ECO:0000256" key="6">
    <source>
        <dbReference type="ARBA" id="ARBA00022723"/>
    </source>
</evidence>
<dbReference type="STRING" id="2880.D8LAX1"/>
<feature type="compositionally biased region" description="Basic and acidic residues" evidence="13">
    <location>
        <begin position="416"/>
        <end position="429"/>
    </location>
</feature>
<dbReference type="InParanoid" id="D8LAX1"/>
<dbReference type="PANTHER" id="PTHR45977">
    <property type="entry name" value="TARGET OF ERK KINASE MPK-1"/>
    <property type="match status" value="1"/>
</dbReference>
<evidence type="ECO:0000256" key="1">
    <source>
        <dbReference type="ARBA" id="ARBA00000900"/>
    </source>
</evidence>